<dbReference type="InterPro" id="IPR036640">
    <property type="entry name" value="ABC1_TM_sf"/>
</dbReference>
<dbReference type="InterPro" id="IPR039421">
    <property type="entry name" value="Type_1_exporter"/>
</dbReference>
<protein>
    <submittedName>
        <fullName evidence="10">ABC transporter ATP-binding protein</fullName>
    </submittedName>
</protein>
<dbReference type="OrthoDB" id="9762778at2"/>
<dbReference type="RefSeq" id="WP_137698255.1">
    <property type="nucleotide sequence ID" value="NZ_CP061336.1"/>
</dbReference>
<evidence type="ECO:0000256" key="1">
    <source>
        <dbReference type="ARBA" id="ARBA00004651"/>
    </source>
</evidence>
<dbReference type="Gene3D" id="3.40.50.300">
    <property type="entry name" value="P-loop containing nucleotide triphosphate hydrolases"/>
    <property type="match status" value="1"/>
</dbReference>
<keyword evidence="6" id="KW-0645">Protease</keyword>
<dbReference type="SMART" id="SM00382">
    <property type="entry name" value="AAA"/>
    <property type="match status" value="1"/>
</dbReference>
<dbReference type="AlphaFoldDB" id="A0A4U7JBV8"/>
<dbReference type="PROSITE" id="PS50929">
    <property type="entry name" value="ABC_TM1F"/>
    <property type="match status" value="1"/>
</dbReference>
<dbReference type="GO" id="GO:0008234">
    <property type="term" value="F:cysteine-type peptidase activity"/>
    <property type="evidence" value="ECO:0007669"/>
    <property type="project" value="UniProtKB-KW"/>
</dbReference>
<evidence type="ECO:0000256" key="8">
    <source>
        <dbReference type="ARBA" id="ARBA00022989"/>
    </source>
</evidence>
<reference evidence="10 11" key="1">
    <citation type="submission" date="2020-09" db="EMBL/GenBank/DDBJ databases">
        <title>Characterization and genome sequencing of Ruminiclostridium sp. nov. MA18.</title>
        <authorList>
            <person name="Rettenmaier R."/>
            <person name="Kowollik M.-L."/>
            <person name="Liebl W."/>
            <person name="Zverlov V."/>
        </authorList>
    </citation>
    <scope>NUCLEOTIDE SEQUENCE [LARGE SCALE GENOMIC DNA]</scope>
    <source>
        <strain evidence="10 11">MA18</strain>
    </source>
</reference>
<dbReference type="GO" id="GO:0005886">
    <property type="term" value="C:plasma membrane"/>
    <property type="evidence" value="ECO:0007669"/>
    <property type="project" value="UniProtKB-SubCell"/>
</dbReference>
<accession>A0A4U7JBV8</accession>
<dbReference type="Pfam" id="PF00664">
    <property type="entry name" value="ABC_membrane"/>
    <property type="match status" value="1"/>
</dbReference>
<evidence type="ECO:0000313" key="10">
    <source>
        <dbReference type="EMBL" id="QNU67998.1"/>
    </source>
</evidence>
<dbReference type="SUPFAM" id="SSF52540">
    <property type="entry name" value="P-loop containing nucleoside triphosphate hydrolases"/>
    <property type="match status" value="1"/>
</dbReference>
<keyword evidence="6" id="KW-0788">Thiol protease</keyword>
<dbReference type="InterPro" id="IPR017871">
    <property type="entry name" value="ABC_transporter-like_CS"/>
</dbReference>
<dbReference type="FunFam" id="3.40.50.300:FF:000299">
    <property type="entry name" value="ABC transporter ATP-binding protein/permease"/>
    <property type="match status" value="1"/>
</dbReference>
<keyword evidence="11" id="KW-1185">Reference proteome</keyword>
<dbReference type="InterPro" id="IPR003439">
    <property type="entry name" value="ABC_transporter-like_ATP-bd"/>
</dbReference>
<dbReference type="GO" id="GO:0016887">
    <property type="term" value="F:ATP hydrolysis activity"/>
    <property type="evidence" value="ECO:0007669"/>
    <property type="project" value="InterPro"/>
</dbReference>
<evidence type="ECO:0000256" key="2">
    <source>
        <dbReference type="ARBA" id="ARBA00022448"/>
    </source>
</evidence>
<dbReference type="PROSITE" id="PS00211">
    <property type="entry name" value="ABC_TRANSPORTER_1"/>
    <property type="match status" value="1"/>
</dbReference>
<name>A0A4U7JBV8_9FIRM</name>
<proteinExistence type="predicted"/>
<keyword evidence="9" id="KW-0472">Membrane</keyword>
<keyword evidence="2" id="KW-0813">Transport</keyword>
<dbReference type="InterPro" id="IPR003593">
    <property type="entry name" value="AAA+_ATPase"/>
</dbReference>
<dbReference type="GO" id="GO:0015421">
    <property type="term" value="F:ABC-type oligopeptide transporter activity"/>
    <property type="evidence" value="ECO:0007669"/>
    <property type="project" value="TreeGrafter"/>
</dbReference>
<dbReference type="InterPro" id="IPR011527">
    <property type="entry name" value="ABC1_TM_dom"/>
</dbReference>
<dbReference type="CDD" id="cd07346">
    <property type="entry name" value="ABC_6TM_exporters"/>
    <property type="match status" value="1"/>
</dbReference>
<organism evidence="10 11">
    <name type="scientific">Ruminiclostridium herbifermentans</name>
    <dbReference type="NCBI Taxonomy" id="2488810"/>
    <lineage>
        <taxon>Bacteria</taxon>
        <taxon>Bacillati</taxon>
        <taxon>Bacillota</taxon>
        <taxon>Clostridia</taxon>
        <taxon>Eubacteriales</taxon>
        <taxon>Oscillospiraceae</taxon>
        <taxon>Ruminiclostridium</taxon>
    </lineage>
</organism>
<evidence type="ECO:0000313" key="11">
    <source>
        <dbReference type="Proteomes" id="UP000306409"/>
    </source>
</evidence>
<comment type="subcellular location">
    <subcellularLocation>
        <location evidence="1">Cell membrane</location>
        <topology evidence="1">Multi-pass membrane protein</topology>
    </subcellularLocation>
</comment>
<keyword evidence="6" id="KW-0378">Hydrolase</keyword>
<sequence length="588" mass="67283">MSDKDIKRKLFGIVKSNGKKFFLIIIFLIVSSGIALALPLISKEIMDNGFIKGNFNVVIYYSGITLFLVVLDKVIEYIKEKMRASLKAEITYSLFEKAFRHFEKIKLSELNKKSNTEILNNLHSDISNISMLADSVFFMAVTQIFDILGGIAGLFIISWELTFIVLCFIPLKIWAVMLLSKIRNKIIYEYMQENSEFARWFGDTLSGIKEIKIFGLFSHKMKEFEHSQKKIVGIEKRLTIQESVNNTFDKILLQILTTALYIIGAKMVFNLNISVGSVFTFIAYSTYVIMPVSALFNLSLILSEIRPAAKRYYNFLNMEMETEYKEEAENTKCITAEMKYTPEITFRDVTFSYDKTYEVLKGISFSIHAGEKVALVGLNGSGKTTIINLLMRFYKPISGSIQINGVDIRNICINEYRKNISIVTQNSYLFDDTIKNNICLYKEIEEQKFIQILKDCNLYDFYCSIPEGYKVGQDGCQLSGGQRQKVLIARALATGNNLIILDEATSNVDMETENQINELIKTKLREKTILVISHKPSILKYMDKCIVLKDGKIDAIGVHEQLIKENQVYRSFIHTGRNAYNVSKSLVY</sequence>
<dbReference type="SUPFAM" id="SSF90123">
    <property type="entry name" value="ABC transporter transmembrane region"/>
    <property type="match status" value="1"/>
</dbReference>
<dbReference type="PANTHER" id="PTHR43394:SF1">
    <property type="entry name" value="ATP-BINDING CASSETTE SUB-FAMILY B MEMBER 10, MITOCHONDRIAL"/>
    <property type="match status" value="1"/>
</dbReference>
<dbReference type="Pfam" id="PF00005">
    <property type="entry name" value="ABC_tran"/>
    <property type="match status" value="1"/>
</dbReference>
<keyword evidence="4" id="KW-0812">Transmembrane</keyword>
<evidence type="ECO:0000256" key="7">
    <source>
        <dbReference type="ARBA" id="ARBA00022840"/>
    </source>
</evidence>
<keyword evidence="3" id="KW-1003">Cell membrane</keyword>
<dbReference type="EMBL" id="CP061336">
    <property type="protein sequence ID" value="QNU67998.1"/>
    <property type="molecule type" value="Genomic_DNA"/>
</dbReference>
<keyword evidence="5" id="KW-0547">Nucleotide-binding</keyword>
<dbReference type="Gene3D" id="1.20.1560.10">
    <property type="entry name" value="ABC transporter type 1, transmembrane domain"/>
    <property type="match status" value="1"/>
</dbReference>
<dbReference type="InterPro" id="IPR027417">
    <property type="entry name" value="P-loop_NTPase"/>
</dbReference>
<keyword evidence="7 10" id="KW-0067">ATP-binding</keyword>
<dbReference type="PROSITE" id="PS50893">
    <property type="entry name" value="ABC_TRANSPORTER_2"/>
    <property type="match status" value="1"/>
</dbReference>
<evidence type="ECO:0000256" key="9">
    <source>
        <dbReference type="ARBA" id="ARBA00023136"/>
    </source>
</evidence>
<dbReference type="KEGG" id="rher:EHE19_006020"/>
<evidence type="ECO:0000256" key="4">
    <source>
        <dbReference type="ARBA" id="ARBA00022692"/>
    </source>
</evidence>
<evidence type="ECO:0000256" key="3">
    <source>
        <dbReference type="ARBA" id="ARBA00022475"/>
    </source>
</evidence>
<keyword evidence="8" id="KW-1133">Transmembrane helix</keyword>
<evidence type="ECO:0000256" key="5">
    <source>
        <dbReference type="ARBA" id="ARBA00022741"/>
    </source>
</evidence>
<dbReference type="Proteomes" id="UP000306409">
    <property type="component" value="Chromosome"/>
</dbReference>
<dbReference type="PANTHER" id="PTHR43394">
    <property type="entry name" value="ATP-DEPENDENT PERMEASE MDL1, MITOCHONDRIAL"/>
    <property type="match status" value="1"/>
</dbReference>
<dbReference type="GO" id="GO:0005524">
    <property type="term" value="F:ATP binding"/>
    <property type="evidence" value="ECO:0007669"/>
    <property type="project" value="UniProtKB-KW"/>
</dbReference>
<gene>
    <name evidence="10" type="ORF">EHE19_006020</name>
</gene>
<evidence type="ECO:0000256" key="6">
    <source>
        <dbReference type="ARBA" id="ARBA00022807"/>
    </source>
</evidence>